<reference evidence="1 2" key="1">
    <citation type="journal article" date="2019" name="Appl. Environ. Microbiol.">
        <title>Co-occurrence of broad and narrow host-range viruses infecting the toxic bloom-forming cyanobacterium Microcystis aeruginosa.</title>
        <authorList>
            <person name="Morimoto D."/>
            <person name="Tominaga K."/>
            <person name="Nishimura Y."/>
            <person name="Yoshida N."/>
            <person name="Kimura S."/>
            <person name="Sako Y."/>
            <person name="Yoshida T."/>
        </authorList>
    </citation>
    <scope>NUCLEOTIDE SEQUENCE [LARGE SCALE GENOMIC DNA]</scope>
    <source>
        <strain evidence="1 2">11-30S32</strain>
    </source>
</reference>
<sequence length="74" mass="8460">MDIAATLNEITTLSVEDRILLVQAIWDSIAVEQVYPDLTEAQKHELDQRIEGHNNDPDNVLTWEEMKASVRKQA</sequence>
<name>A0A510PR14_MICAE</name>
<accession>A0A510PR14</accession>
<dbReference type="Pfam" id="PF09720">
    <property type="entry name" value="Unstab_antitox"/>
    <property type="match status" value="1"/>
</dbReference>
<dbReference type="NCBIfam" id="TIGR02574">
    <property type="entry name" value="stabl_TIGR02574"/>
    <property type="match status" value="1"/>
</dbReference>
<gene>
    <name evidence="1" type="ORF">MAE30S32_49270</name>
</gene>
<protein>
    <recommendedName>
        <fullName evidence="3">Addiction module protein</fullName>
    </recommendedName>
</protein>
<dbReference type="GeneID" id="66705107"/>
<dbReference type="RefSeq" id="WP_008199613.1">
    <property type="nucleotide sequence ID" value="NZ_BHVU01000724.1"/>
</dbReference>
<comment type="caution">
    <text evidence="1">The sequence shown here is derived from an EMBL/GenBank/DDBJ whole genome shotgun (WGS) entry which is preliminary data.</text>
</comment>
<proteinExistence type="predicted"/>
<dbReference type="EMBL" id="BHVU01000724">
    <property type="protein sequence ID" value="GCA96275.1"/>
    <property type="molecule type" value="Genomic_DNA"/>
</dbReference>
<dbReference type="Proteomes" id="UP000321223">
    <property type="component" value="Unassembled WGS sequence"/>
</dbReference>
<evidence type="ECO:0008006" key="3">
    <source>
        <dbReference type="Google" id="ProtNLM"/>
    </source>
</evidence>
<dbReference type="AlphaFoldDB" id="A0A510PR14"/>
<organism evidence="1 2">
    <name type="scientific">Microcystis aeruginosa 11-30S32</name>
    <dbReference type="NCBI Taxonomy" id="2358142"/>
    <lineage>
        <taxon>Bacteria</taxon>
        <taxon>Bacillati</taxon>
        <taxon>Cyanobacteriota</taxon>
        <taxon>Cyanophyceae</taxon>
        <taxon>Oscillatoriophycideae</taxon>
        <taxon>Chroococcales</taxon>
        <taxon>Microcystaceae</taxon>
        <taxon>Microcystis</taxon>
    </lineage>
</organism>
<evidence type="ECO:0000313" key="2">
    <source>
        <dbReference type="Proteomes" id="UP000321223"/>
    </source>
</evidence>
<evidence type="ECO:0000313" key="1">
    <source>
        <dbReference type="EMBL" id="GCA96275.1"/>
    </source>
</evidence>
<dbReference type="InterPro" id="IPR013406">
    <property type="entry name" value="CHP02574_addiction_mod"/>
</dbReference>